<dbReference type="GO" id="GO:0006002">
    <property type="term" value="P:fructose 6-phosphate metabolic process"/>
    <property type="evidence" value="ECO:0007669"/>
    <property type="project" value="InterPro"/>
</dbReference>
<reference evidence="12" key="1">
    <citation type="submission" date="2018-06" db="EMBL/GenBank/DDBJ databases">
        <authorList>
            <person name="Zhirakovskaya E."/>
        </authorList>
    </citation>
    <scope>NUCLEOTIDE SEQUENCE</scope>
</reference>
<dbReference type="GO" id="GO:0005945">
    <property type="term" value="C:6-phosphofructokinase complex"/>
    <property type="evidence" value="ECO:0007669"/>
    <property type="project" value="TreeGrafter"/>
</dbReference>
<dbReference type="GO" id="GO:0048029">
    <property type="term" value="F:monosaccharide binding"/>
    <property type="evidence" value="ECO:0007669"/>
    <property type="project" value="TreeGrafter"/>
</dbReference>
<comment type="cofactor">
    <cofactor evidence="1">
        <name>Mg(2+)</name>
        <dbReference type="ChEBI" id="CHEBI:18420"/>
    </cofactor>
</comment>
<dbReference type="Pfam" id="PF00365">
    <property type="entry name" value="PFK"/>
    <property type="match status" value="1"/>
</dbReference>
<dbReference type="InterPro" id="IPR035966">
    <property type="entry name" value="PKF_sf"/>
</dbReference>
<dbReference type="GO" id="GO:0042802">
    <property type="term" value="F:identical protein binding"/>
    <property type="evidence" value="ECO:0007669"/>
    <property type="project" value="TreeGrafter"/>
</dbReference>
<evidence type="ECO:0000313" key="12">
    <source>
        <dbReference type="EMBL" id="VAW16012.1"/>
    </source>
</evidence>
<sequence length="350" mass="38027">MNLSKRAKRIGILTAGGDCPGLNAAIRGVGKTAIVEYGMEVIGFRAGFLGLVNNEYIELKESQLSGILTLGGTILGTSREKPFKIDKNDNNSNSKEKPELIKENYKNLGLNAIICIGGNGTMKTANMLSREGLNVIGIPKTIDNDVWGTDVTFGFDSAVQIAVEAIDRLHTTANSHQRVMIIELMGHHAGWLALYAGMAAGGDIILIPELEYNIRSVCKKIEHRYEENKPYSIVVVAEGIKHPKNMTAGTYIAEAIHTYTEIETRETVLGYIQRGGSPTPNDRILATRYGAFAAQCIAKGDFGKMVALKDNRLSAVPLEEVGGKLRLVDPGFPLISKARKMGVSFGDEYL</sequence>
<dbReference type="NCBIfam" id="NF002872">
    <property type="entry name" value="PRK03202.1"/>
    <property type="match status" value="1"/>
</dbReference>
<accession>A0A3B0TND7</accession>
<keyword evidence="10" id="KW-0324">Glycolysis</keyword>
<protein>
    <recommendedName>
        <fullName evidence="4">6-phosphofructokinase</fullName>
        <ecNumber evidence="4">2.7.1.11</ecNumber>
    </recommendedName>
</protein>
<keyword evidence="8 12" id="KW-0418">Kinase</keyword>
<evidence type="ECO:0000256" key="3">
    <source>
        <dbReference type="ARBA" id="ARBA00004679"/>
    </source>
</evidence>
<dbReference type="Gene3D" id="3.40.50.450">
    <property type="match status" value="1"/>
</dbReference>
<dbReference type="GO" id="GO:0016208">
    <property type="term" value="F:AMP binding"/>
    <property type="evidence" value="ECO:0007669"/>
    <property type="project" value="TreeGrafter"/>
</dbReference>
<dbReference type="EMBL" id="UOEP01000056">
    <property type="protein sequence ID" value="VAW16012.1"/>
    <property type="molecule type" value="Genomic_DNA"/>
</dbReference>
<dbReference type="GO" id="GO:0030388">
    <property type="term" value="P:fructose 1,6-bisphosphate metabolic process"/>
    <property type="evidence" value="ECO:0007669"/>
    <property type="project" value="TreeGrafter"/>
</dbReference>
<feature type="domain" description="Phosphofructokinase" evidence="11">
    <location>
        <begin position="9"/>
        <end position="297"/>
    </location>
</feature>
<organism evidence="12">
    <name type="scientific">hydrothermal vent metagenome</name>
    <dbReference type="NCBI Taxonomy" id="652676"/>
    <lineage>
        <taxon>unclassified sequences</taxon>
        <taxon>metagenomes</taxon>
        <taxon>ecological metagenomes</taxon>
    </lineage>
</organism>
<evidence type="ECO:0000256" key="9">
    <source>
        <dbReference type="ARBA" id="ARBA00022842"/>
    </source>
</evidence>
<dbReference type="InterPro" id="IPR012829">
    <property type="entry name" value="Phosphofructokinase_III"/>
</dbReference>
<keyword evidence="6 12" id="KW-0808">Transferase</keyword>
<dbReference type="InterPro" id="IPR012003">
    <property type="entry name" value="ATP_PFK_prok-type"/>
</dbReference>
<evidence type="ECO:0000256" key="4">
    <source>
        <dbReference type="ARBA" id="ARBA00012055"/>
    </source>
</evidence>
<dbReference type="HAMAP" id="MF_01976">
    <property type="entry name" value="Phosphofructokinase_III"/>
    <property type="match status" value="1"/>
</dbReference>
<evidence type="ECO:0000256" key="5">
    <source>
        <dbReference type="ARBA" id="ARBA00022490"/>
    </source>
</evidence>
<dbReference type="FunFam" id="3.40.50.460:FF:000002">
    <property type="entry name" value="ATP-dependent 6-phosphofructokinase"/>
    <property type="match status" value="1"/>
</dbReference>
<evidence type="ECO:0000256" key="7">
    <source>
        <dbReference type="ARBA" id="ARBA00022723"/>
    </source>
</evidence>
<dbReference type="PRINTS" id="PR00476">
    <property type="entry name" value="PHFRCTKINASE"/>
</dbReference>
<proteinExistence type="inferred from homology"/>
<keyword evidence="7" id="KW-0479">Metal-binding</keyword>
<dbReference type="EC" id="2.7.1.11" evidence="4"/>
<name>A0A3B0TND7_9ZZZZ</name>
<evidence type="ECO:0000256" key="6">
    <source>
        <dbReference type="ARBA" id="ARBA00022679"/>
    </source>
</evidence>
<comment type="subcellular location">
    <subcellularLocation>
        <location evidence="2">Cytoplasm</location>
    </subcellularLocation>
</comment>
<dbReference type="InterPro" id="IPR000023">
    <property type="entry name" value="Phosphofructokinase_dom"/>
</dbReference>
<dbReference type="GO" id="GO:0003872">
    <property type="term" value="F:6-phosphofructokinase activity"/>
    <property type="evidence" value="ECO:0007669"/>
    <property type="project" value="UniProtKB-EC"/>
</dbReference>
<evidence type="ECO:0000256" key="8">
    <source>
        <dbReference type="ARBA" id="ARBA00022777"/>
    </source>
</evidence>
<dbReference type="InterPro" id="IPR022953">
    <property type="entry name" value="ATP_PFK"/>
</dbReference>
<evidence type="ECO:0000256" key="10">
    <source>
        <dbReference type="ARBA" id="ARBA00023152"/>
    </source>
</evidence>
<dbReference type="AlphaFoldDB" id="A0A3B0TND7"/>
<comment type="pathway">
    <text evidence="3">Carbohydrate degradation; glycolysis; D-glyceraldehyde 3-phosphate and glycerone phosphate from D-glucose: step 3/4.</text>
</comment>
<dbReference type="Gene3D" id="3.40.50.460">
    <property type="entry name" value="Phosphofructokinase domain"/>
    <property type="match status" value="1"/>
</dbReference>
<dbReference type="UniPathway" id="UPA00109">
    <property type="reaction ID" value="UER00182"/>
</dbReference>
<keyword evidence="5" id="KW-0963">Cytoplasm</keyword>
<dbReference type="PANTHER" id="PTHR13697">
    <property type="entry name" value="PHOSPHOFRUCTOKINASE"/>
    <property type="match status" value="1"/>
</dbReference>
<dbReference type="PIRSF" id="PIRSF000532">
    <property type="entry name" value="ATP_PFK_prok"/>
    <property type="match status" value="1"/>
</dbReference>
<keyword evidence="9" id="KW-0460">Magnesium</keyword>
<dbReference type="PANTHER" id="PTHR13697:SF52">
    <property type="entry name" value="ATP-DEPENDENT 6-PHOSPHOFRUCTOKINASE 3"/>
    <property type="match status" value="1"/>
</dbReference>
<evidence type="ECO:0000256" key="1">
    <source>
        <dbReference type="ARBA" id="ARBA00001946"/>
    </source>
</evidence>
<dbReference type="GO" id="GO:0005524">
    <property type="term" value="F:ATP binding"/>
    <property type="evidence" value="ECO:0007669"/>
    <property type="project" value="InterPro"/>
</dbReference>
<dbReference type="GO" id="GO:0070095">
    <property type="term" value="F:fructose-6-phosphate binding"/>
    <property type="evidence" value="ECO:0007669"/>
    <property type="project" value="TreeGrafter"/>
</dbReference>
<dbReference type="GO" id="GO:0047334">
    <property type="term" value="F:diphosphate-fructose-6-phosphate 1-phosphotransferase activity"/>
    <property type="evidence" value="ECO:0007669"/>
    <property type="project" value="InterPro"/>
</dbReference>
<gene>
    <name evidence="12" type="ORF">MNBD_BACTEROID01-1002</name>
</gene>
<dbReference type="GO" id="GO:0061621">
    <property type="term" value="P:canonical glycolysis"/>
    <property type="evidence" value="ECO:0007669"/>
    <property type="project" value="TreeGrafter"/>
</dbReference>
<dbReference type="SUPFAM" id="SSF53784">
    <property type="entry name" value="Phosphofructokinase"/>
    <property type="match status" value="1"/>
</dbReference>
<dbReference type="GO" id="GO:0046872">
    <property type="term" value="F:metal ion binding"/>
    <property type="evidence" value="ECO:0007669"/>
    <property type="project" value="UniProtKB-KW"/>
</dbReference>
<evidence type="ECO:0000259" key="11">
    <source>
        <dbReference type="Pfam" id="PF00365"/>
    </source>
</evidence>
<evidence type="ECO:0000256" key="2">
    <source>
        <dbReference type="ARBA" id="ARBA00004496"/>
    </source>
</evidence>